<dbReference type="GO" id="GO:0015098">
    <property type="term" value="F:molybdate ion transmembrane transporter activity"/>
    <property type="evidence" value="ECO:0007669"/>
    <property type="project" value="InterPro"/>
</dbReference>
<dbReference type="RefSeq" id="XP_046587881.1">
    <property type="nucleotide sequence ID" value="XM_046731925.1"/>
</dbReference>
<feature type="transmembrane region" description="Helical" evidence="12">
    <location>
        <begin position="360"/>
        <end position="379"/>
    </location>
</feature>
<feature type="transmembrane region" description="Helical" evidence="12">
    <location>
        <begin position="258"/>
        <end position="277"/>
    </location>
</feature>
<dbReference type="PANTHER" id="PTHR23516:SF1">
    <property type="entry name" value="MOLYBDATE-ANION TRANSPORTER"/>
    <property type="match status" value="1"/>
</dbReference>
<evidence type="ECO:0000256" key="8">
    <source>
        <dbReference type="ARBA" id="ARBA00023065"/>
    </source>
</evidence>
<dbReference type="InterPro" id="IPR036259">
    <property type="entry name" value="MFS_trans_sf"/>
</dbReference>
<dbReference type="GeneID" id="107227543"/>
<organism evidence="13 14">
    <name type="scientific">Neodiprion lecontei</name>
    <name type="common">Redheaded pine sawfly</name>
    <dbReference type="NCBI Taxonomy" id="441921"/>
    <lineage>
        <taxon>Eukaryota</taxon>
        <taxon>Metazoa</taxon>
        <taxon>Ecdysozoa</taxon>
        <taxon>Arthropoda</taxon>
        <taxon>Hexapoda</taxon>
        <taxon>Insecta</taxon>
        <taxon>Pterygota</taxon>
        <taxon>Neoptera</taxon>
        <taxon>Endopterygota</taxon>
        <taxon>Hymenoptera</taxon>
        <taxon>Tenthredinoidea</taxon>
        <taxon>Diprionidae</taxon>
        <taxon>Diprioninae</taxon>
        <taxon>Neodiprion</taxon>
    </lineage>
</organism>
<dbReference type="CDD" id="cd17487">
    <property type="entry name" value="MFS_MFSD5_like"/>
    <property type="match status" value="1"/>
</dbReference>
<proteinExistence type="predicted"/>
<evidence type="ECO:0000313" key="15">
    <source>
        <dbReference type="RefSeq" id="XP_046587881.1"/>
    </source>
</evidence>
<dbReference type="Proteomes" id="UP000829291">
    <property type="component" value="Chromosome 1"/>
</dbReference>
<dbReference type="InterPro" id="IPR008509">
    <property type="entry name" value="MOT2/MFSD5"/>
</dbReference>
<feature type="transmembrane region" description="Helical" evidence="12">
    <location>
        <begin position="148"/>
        <end position="165"/>
    </location>
</feature>
<evidence type="ECO:0000256" key="9">
    <source>
        <dbReference type="ARBA" id="ARBA00023136"/>
    </source>
</evidence>
<keyword evidence="9 12" id="KW-0472">Membrane</keyword>
<dbReference type="OrthoDB" id="263957at2759"/>
<evidence type="ECO:0000313" key="13">
    <source>
        <dbReference type="Proteomes" id="UP000829291"/>
    </source>
</evidence>
<evidence type="ECO:0000313" key="14">
    <source>
        <dbReference type="RefSeq" id="XP_015524211.1"/>
    </source>
</evidence>
<dbReference type="AlphaFoldDB" id="A0A6J0C9Y3"/>
<keyword evidence="7 12" id="KW-1133">Transmembrane helix</keyword>
<feature type="transmembrane region" description="Helical" evidence="12">
    <location>
        <begin position="385"/>
        <end position="406"/>
    </location>
</feature>
<dbReference type="Gene3D" id="1.20.1250.20">
    <property type="entry name" value="MFS general substrate transporter like domains"/>
    <property type="match status" value="1"/>
</dbReference>
<sequence length="430" mass="49119">MDMELSDKLIYSRLCRKYLLVFLLATFADWLQGPYIYRLYTHYGYSSADVLLLYVVGFASSTAFGIVVGYLADKFGRKKLCVIYSILYSLACLLKIYNSFSVLFVGRILGGISTSILFSTFESWYIGQHLIKYDLEKDWINLTLTKSTFYNGLLAILAGFVSSIFVDKLDMGPLAPFLLAVPILVAAGYSCAILWDENPVLSHSFKEEKYESSLTLIINKHNRILLYLGIVQSLYESVMYVFVFLWTPVLEPIHPSQGVIFSFFMMCIMLGSYFYTVLHSRFRLSCERLLNISILVSFFSISMCTYGSYIQTDKSSEVLGTYLCLFSFLCYEVAIGIYYPAIGYLRGIVIPETHRASIINWFRVPMNLMTCAILLYVRFKLPYNYQVFLFSAASLSVACYSSSRFVNLYNTDLKYSQAKITTAHPNILLL</sequence>
<dbReference type="GO" id="GO:0005886">
    <property type="term" value="C:plasma membrane"/>
    <property type="evidence" value="ECO:0007669"/>
    <property type="project" value="UniProtKB-SubCell"/>
</dbReference>
<gene>
    <name evidence="14 15" type="primary">LOC107227543</name>
</gene>
<name>A0A6J0C9Y3_NEOLC</name>
<feature type="transmembrane region" description="Helical" evidence="12">
    <location>
        <begin position="289"/>
        <end position="308"/>
    </location>
</feature>
<evidence type="ECO:0000256" key="12">
    <source>
        <dbReference type="SAM" id="Phobius"/>
    </source>
</evidence>
<evidence type="ECO:0000256" key="11">
    <source>
        <dbReference type="ARBA" id="ARBA00032555"/>
    </source>
</evidence>
<dbReference type="PANTHER" id="PTHR23516">
    <property type="entry name" value="SAM (S-ADENOSYL METHIONINE) TRANSPORTER"/>
    <property type="match status" value="1"/>
</dbReference>
<evidence type="ECO:0000256" key="1">
    <source>
        <dbReference type="ARBA" id="ARBA00003019"/>
    </source>
</evidence>
<dbReference type="InParanoid" id="A0A6J0C9Y3"/>
<reference evidence="14" key="1">
    <citation type="submission" date="2025-04" db="UniProtKB">
        <authorList>
            <consortium name="RefSeq"/>
        </authorList>
    </citation>
    <scope>IDENTIFICATION</scope>
    <source>
        <tissue evidence="15">Thorax and Abdomen</tissue>
        <tissue evidence="14">Whole body</tissue>
    </source>
</reference>
<keyword evidence="6 12" id="KW-0812">Transmembrane</keyword>
<dbReference type="GO" id="GO:0006811">
    <property type="term" value="P:monoatomic ion transport"/>
    <property type="evidence" value="ECO:0007669"/>
    <property type="project" value="UniProtKB-KW"/>
</dbReference>
<keyword evidence="13" id="KW-1185">Reference proteome</keyword>
<feature type="transmembrane region" description="Helical" evidence="12">
    <location>
        <begin position="80"/>
        <end position="98"/>
    </location>
</feature>
<comment type="function">
    <text evidence="1">Mediates high-affinity intracellular uptake of the rare oligo-element molybdenum.</text>
</comment>
<evidence type="ECO:0000256" key="2">
    <source>
        <dbReference type="ARBA" id="ARBA00004651"/>
    </source>
</evidence>
<evidence type="ECO:0000256" key="10">
    <source>
        <dbReference type="ARBA" id="ARBA00030646"/>
    </source>
</evidence>
<keyword evidence="8" id="KW-0406">Ion transport</keyword>
<feature type="transmembrane region" description="Helical" evidence="12">
    <location>
        <begin position="224"/>
        <end position="246"/>
    </location>
</feature>
<feature type="transmembrane region" description="Helical" evidence="12">
    <location>
        <begin position="52"/>
        <end position="73"/>
    </location>
</feature>
<feature type="transmembrane region" description="Helical" evidence="12">
    <location>
        <begin position="104"/>
        <end position="127"/>
    </location>
</feature>
<protein>
    <recommendedName>
        <fullName evidence="3">Molybdate-anion transporter</fullName>
    </recommendedName>
    <alternativeName>
        <fullName evidence="10">Major facilitator superfamily domain-containing protein 5</fullName>
    </alternativeName>
    <alternativeName>
        <fullName evidence="11">Molybdate transporter 2 homolog</fullName>
    </alternativeName>
</protein>
<keyword evidence="4" id="KW-0813">Transport</keyword>
<accession>A0A6J0C9Y3</accession>
<keyword evidence="5" id="KW-1003">Cell membrane</keyword>
<evidence type="ECO:0000256" key="6">
    <source>
        <dbReference type="ARBA" id="ARBA00022692"/>
    </source>
</evidence>
<feature type="transmembrane region" description="Helical" evidence="12">
    <location>
        <begin position="320"/>
        <end position="339"/>
    </location>
</feature>
<feature type="transmembrane region" description="Helical" evidence="12">
    <location>
        <begin position="177"/>
        <end position="195"/>
    </location>
</feature>
<dbReference type="RefSeq" id="XP_015524211.1">
    <property type="nucleotide sequence ID" value="XM_015668725.1"/>
</dbReference>
<evidence type="ECO:0000256" key="3">
    <source>
        <dbReference type="ARBA" id="ARBA00021242"/>
    </source>
</evidence>
<dbReference type="SUPFAM" id="SSF103473">
    <property type="entry name" value="MFS general substrate transporter"/>
    <property type="match status" value="1"/>
</dbReference>
<dbReference type="KEGG" id="nlo:107227543"/>
<evidence type="ECO:0000256" key="4">
    <source>
        <dbReference type="ARBA" id="ARBA00022448"/>
    </source>
</evidence>
<dbReference type="Pfam" id="PF05631">
    <property type="entry name" value="MFS_5"/>
    <property type="match status" value="1"/>
</dbReference>
<evidence type="ECO:0000256" key="5">
    <source>
        <dbReference type="ARBA" id="ARBA00022475"/>
    </source>
</evidence>
<comment type="subcellular location">
    <subcellularLocation>
        <location evidence="2">Cell membrane</location>
        <topology evidence="2">Multi-pass membrane protein</topology>
    </subcellularLocation>
</comment>
<evidence type="ECO:0000256" key="7">
    <source>
        <dbReference type="ARBA" id="ARBA00022989"/>
    </source>
</evidence>
<feature type="transmembrane region" description="Helical" evidence="12">
    <location>
        <begin position="20"/>
        <end position="40"/>
    </location>
</feature>